<dbReference type="Pfam" id="PF00011">
    <property type="entry name" value="HSP20"/>
    <property type="match status" value="1"/>
</dbReference>
<feature type="region of interest" description="Disordered" evidence="4">
    <location>
        <begin position="117"/>
        <end position="136"/>
    </location>
</feature>
<evidence type="ECO:0000256" key="2">
    <source>
        <dbReference type="PROSITE-ProRule" id="PRU00285"/>
    </source>
</evidence>
<dbReference type="AlphaFoldDB" id="A0A9E7I918"/>
<comment type="similarity">
    <text evidence="2 3">Belongs to the small heat shock protein (HSP20) family.</text>
</comment>
<dbReference type="InterPro" id="IPR044587">
    <property type="entry name" value="HSP21-like"/>
</dbReference>
<proteinExistence type="inferred from homology"/>
<name>A0A9E7I918_9LILI</name>
<accession>A0A9E7I918</accession>
<dbReference type="InterPro" id="IPR002068">
    <property type="entry name" value="A-crystallin/Hsp20_dom"/>
</dbReference>
<dbReference type="InterPro" id="IPR008978">
    <property type="entry name" value="HSP20-like_chaperone"/>
</dbReference>
<dbReference type="Gene3D" id="2.60.40.790">
    <property type="match status" value="1"/>
</dbReference>
<evidence type="ECO:0000256" key="4">
    <source>
        <dbReference type="SAM" id="MobiDB-lite"/>
    </source>
</evidence>
<feature type="region of interest" description="Disordered" evidence="4">
    <location>
        <begin position="67"/>
        <end position="91"/>
    </location>
</feature>
<keyword evidence="7" id="KW-1185">Reference proteome</keyword>
<dbReference type="Proteomes" id="UP001055439">
    <property type="component" value="Chromosome 9"/>
</dbReference>
<feature type="domain" description="SHSP" evidence="5">
    <location>
        <begin position="135"/>
        <end position="246"/>
    </location>
</feature>
<dbReference type="GO" id="GO:0009408">
    <property type="term" value="P:response to heat"/>
    <property type="evidence" value="ECO:0007669"/>
    <property type="project" value="InterPro"/>
</dbReference>
<dbReference type="SUPFAM" id="SSF49764">
    <property type="entry name" value="HSP20-like chaperones"/>
    <property type="match status" value="1"/>
</dbReference>
<protein>
    <submittedName>
        <fullName evidence="6">Hsp20/alpha crystallin family</fullName>
    </submittedName>
</protein>
<dbReference type="CDD" id="cd06464">
    <property type="entry name" value="ACD_sHsps-like"/>
    <property type="match status" value="1"/>
</dbReference>
<dbReference type="PROSITE" id="PS01031">
    <property type="entry name" value="SHSP"/>
    <property type="match status" value="1"/>
</dbReference>
<evidence type="ECO:0000313" key="6">
    <source>
        <dbReference type="EMBL" id="URE44923.1"/>
    </source>
</evidence>
<evidence type="ECO:0000313" key="7">
    <source>
        <dbReference type="Proteomes" id="UP001055439"/>
    </source>
</evidence>
<gene>
    <name evidence="6" type="ORF">MUK42_15233</name>
</gene>
<reference evidence="6" key="1">
    <citation type="submission" date="2022-05" db="EMBL/GenBank/DDBJ databases">
        <title>The Musa troglodytarum L. genome provides insights into the mechanism of non-climacteric behaviour and enrichment of carotenoids.</title>
        <authorList>
            <person name="Wang J."/>
        </authorList>
    </citation>
    <scope>NUCLEOTIDE SEQUENCE</scope>
    <source>
        <tissue evidence="6">Leaf</tissue>
    </source>
</reference>
<organism evidence="6 7">
    <name type="scientific">Musa troglodytarum</name>
    <name type="common">fe'i banana</name>
    <dbReference type="NCBI Taxonomy" id="320322"/>
    <lineage>
        <taxon>Eukaryota</taxon>
        <taxon>Viridiplantae</taxon>
        <taxon>Streptophyta</taxon>
        <taxon>Embryophyta</taxon>
        <taxon>Tracheophyta</taxon>
        <taxon>Spermatophyta</taxon>
        <taxon>Magnoliopsida</taxon>
        <taxon>Liliopsida</taxon>
        <taxon>Zingiberales</taxon>
        <taxon>Musaceae</taxon>
        <taxon>Musa</taxon>
    </lineage>
</organism>
<evidence type="ECO:0000256" key="3">
    <source>
        <dbReference type="RuleBase" id="RU003616"/>
    </source>
</evidence>
<keyword evidence="1" id="KW-0346">Stress response</keyword>
<dbReference type="PANTHER" id="PTHR46733">
    <property type="entry name" value="26.5 KDA HEAT SHOCK PROTEIN, MITOCHONDRIAL"/>
    <property type="match status" value="1"/>
</dbReference>
<evidence type="ECO:0000256" key="1">
    <source>
        <dbReference type="ARBA" id="ARBA00023016"/>
    </source>
</evidence>
<dbReference type="PANTHER" id="PTHR46733:SF2">
    <property type="entry name" value="25.3 KDA HEAT SHOCK PROTEIN, CHLOROPLASTIC-LIKE"/>
    <property type="match status" value="1"/>
</dbReference>
<evidence type="ECO:0000259" key="5">
    <source>
        <dbReference type="PROSITE" id="PS01031"/>
    </source>
</evidence>
<sequence length="246" mass="27446">MPSTISNPNSLSLLPLSSHGGGGSSTLGHRFLAFHGVRQSPLGAPRNLAVKAMVADGRDSLDHLQRAGKVRQQQEPQRHAPKRGMASSAPLGMWDRFPTARTVQQMMETMERIMDDPRGYSVTSSPSLGGEEYGGSYRRGRTPWEIKEGEGVYKMRFDMPGMTKEDVKVWVEERMLVIKAEKLPKEIKEGEEEEWSAKSYGRYNSRIALPDNIDLDKIKAEVKDGVLYVTIPKASPSSKVFDINVR</sequence>
<dbReference type="EMBL" id="CP097511">
    <property type="protein sequence ID" value="URE44923.1"/>
    <property type="molecule type" value="Genomic_DNA"/>
</dbReference>
<dbReference type="OrthoDB" id="1431247at2759"/>